<dbReference type="Gene3D" id="2.60.40.740">
    <property type="match status" value="4"/>
</dbReference>
<dbReference type="KEGG" id="tje:TJEJU_0784"/>
<dbReference type="EMBL" id="LT899436">
    <property type="protein sequence ID" value="SNR14555.1"/>
    <property type="molecule type" value="Genomic_DNA"/>
</dbReference>
<dbReference type="Pfam" id="PF13573">
    <property type="entry name" value="SprB"/>
    <property type="match status" value="4"/>
</dbReference>
<proteinExistence type="predicted"/>
<sequence length="1692" mass="186818">MKKIAIITILLLSILEGYTQARQRYRIRIDDLKLRVTRNVKNRTSSNVHVRIRFSDGSEESVYDRQIRDDYNEPGFNYNVVRDKQPIGIRITGFINYSSTGDAEFAAYLPITNGCLRNGFHIYRHSGLNPSFQFNYSSKPLIYIDQPTNTTVGYDDPFRVAINFNNSPRFSSSLYNWEYQIVETGTPRRRNWLSVPNVGIVVNQQGRRVISVQPSRFLGPDVIGKRIYFRVRTCGITTRRRNPNTSENVVFYDIIPSAPHILSRTPSNPKCYDGNDGTVRLRLDRQLENGEQLSITSTNGNFPGTYVNLTRADFDPDNSILITGLKAGSYKIDLFGFYRGFNTFIGGSQHYTNVTLYNPNPIEFSVDKTDVFCYNGNDGEVRITANGGRSGRFQYVFKNVNDTSPIQESDWQNFTNTGSWPSYQATQTIGNLIEGKYKVRIRDINGCEAKDVIRNSSGAIVGLGAISEKEIEVKQPDKALKVDFTFKKEPTGFGFSDGQIVAHITGGTPLSGNRYNYTWTHEKNGIVTNWTNFTEETVAGEEGWFVTLQNGIDGNYSLTVTDANHSAATNKNGCTVINATNKLTEPEQLTVTIRRTNPISCNPSNTFGNTADDGELEAIAMGGIKFNPLIDGKYEYEYTWKKKDASGNYQIITGENGNILSNREEGEYAVNIKDKNGVIVGTYINNVLDTAQDATFNLTPPDLLTISYTKQDVFCHNGTDGAIDVTINGGTGNYTIKWSNNKDVEDIDNLTAGSYTITVTDEKGCQAQETIQIEQPDNPLKIDYQFFEPTFAGATNGWIEATVTGGTPLDSGEYTFIWKDSSGNDLQASVTSTVTSAGYVLRLTGLGEGIYNLTIQDKNYPLAIDKPNCTIIESTYALDDPEPLQAFIRINNPISCNGSNIYGDPFSDGELEVFASGGIKLQPTQNSGLSYFYTWKKETSPGVWTELTSQTTNIASGLGEGNYAVNIKDANGIVLGEYQNNVLVQEKDIIQEIKEPELLEVAIKLQHAYCIGGSDGWAEAVVKGGTAPYTYEWEDGRTTSFISDLAKGTYKLRVKDARDCNVDIEVLIEEPKQPISITFSEFATPSTKDASDGWIKAEIEGGTPTTSGTYTYYWQDESGNLLNAQTTAQFINNKFEIILNGIPKGNYFLTIEDANYTIATTKNGCTRLDEEFNLYDPIEATISVETTISCNQNNTFNNPFSDGALKVVVTGGLPFTTGAPYKYIWKKENSAGVYEDLGVNNAILSNISDGNYALNVEDSRGIVIGEYSSLNLISPTDELFTFEEPELLTVALTATEISCDAGNDGTATVEIFGGIPPYTIEWSNQQTTPTATGLIATNYVVFVTDARGCQATGNITLSPPGGIVIDTLVKNDPSCFKGNDGEISLQISGGVTPYTYAWGSGETTTSLSNLTAGNYIFTLKDANGCNAVVEFTLNDPEEITIDLGEDKVLCNGQSYLLNGAIEDANAKYEWTSDNGFSSDQSEVEITREGTYTITAISENGCVASDTVIVTYRDLNIDAELIMSSQAYVNEEVVIFNGSDHDPESFEWILPENTVVVEERANSIVVKFTEVKNYEIGLISKQGECSQATYKTIVIEEANQIIDEGDNPPPFIESFTISPNPNSGVFETYVKLADPSKIAIRIFNIQGELMKKREMEALLDEHQTQFNVSMSSGMYIVVLETPKQTQVKRMIVN</sequence>
<accession>A0A238U685</accession>
<keyword evidence="4" id="KW-1185">Reference proteome</keyword>
<gene>
    <name evidence="3" type="ORF">TJEJU_0784</name>
</gene>
<evidence type="ECO:0000313" key="4">
    <source>
        <dbReference type="Proteomes" id="UP000215214"/>
    </source>
</evidence>
<evidence type="ECO:0000256" key="1">
    <source>
        <dbReference type="ARBA" id="ARBA00022729"/>
    </source>
</evidence>
<feature type="domain" description="Secretion system C-terminal sorting" evidence="2">
    <location>
        <begin position="1616"/>
        <end position="1691"/>
    </location>
</feature>
<dbReference type="RefSeq" id="WP_095069613.1">
    <property type="nucleotide sequence ID" value="NZ_LT899436.1"/>
</dbReference>
<dbReference type="InterPro" id="IPR026444">
    <property type="entry name" value="Secre_tail"/>
</dbReference>
<evidence type="ECO:0000259" key="2">
    <source>
        <dbReference type="Pfam" id="PF18962"/>
    </source>
</evidence>
<keyword evidence="1" id="KW-0732">Signal</keyword>
<dbReference type="Pfam" id="PF18962">
    <property type="entry name" value="Por_Secre_tail"/>
    <property type="match status" value="1"/>
</dbReference>
<organism evidence="3 4">
    <name type="scientific">Tenacibaculum jejuense</name>
    <dbReference type="NCBI Taxonomy" id="584609"/>
    <lineage>
        <taxon>Bacteria</taxon>
        <taxon>Pseudomonadati</taxon>
        <taxon>Bacteroidota</taxon>
        <taxon>Flavobacteriia</taxon>
        <taxon>Flavobacteriales</taxon>
        <taxon>Flavobacteriaceae</taxon>
        <taxon>Tenacibaculum</taxon>
    </lineage>
</organism>
<protein>
    <recommendedName>
        <fullName evidence="2">Secretion system C-terminal sorting domain-containing protein</fullName>
    </recommendedName>
</protein>
<dbReference type="OrthoDB" id="7794186at2"/>
<dbReference type="Proteomes" id="UP000215214">
    <property type="component" value="Chromosome TJEJU"/>
</dbReference>
<reference evidence="3 4" key="1">
    <citation type="submission" date="2017-07" db="EMBL/GenBank/DDBJ databases">
        <authorList>
            <person name="Sun Z.S."/>
            <person name="Albrecht U."/>
            <person name="Echele G."/>
            <person name="Lee C.C."/>
        </authorList>
    </citation>
    <scope>NUCLEOTIDE SEQUENCE [LARGE SCALE GENOMIC DNA]</scope>
    <source>
        <strain evidence="4">type strain: KCTC 22618</strain>
    </source>
</reference>
<evidence type="ECO:0000313" key="3">
    <source>
        <dbReference type="EMBL" id="SNR14555.1"/>
    </source>
</evidence>
<name>A0A238U685_9FLAO</name>
<dbReference type="NCBIfam" id="TIGR04183">
    <property type="entry name" value="Por_Secre_tail"/>
    <property type="match status" value="1"/>
</dbReference>
<dbReference type="InterPro" id="IPR025667">
    <property type="entry name" value="SprB_repeat"/>
</dbReference>